<organism evidence="4 5">
    <name type="scientific">Enterococcus rotai</name>
    <dbReference type="NCBI Taxonomy" id="118060"/>
    <lineage>
        <taxon>Bacteria</taxon>
        <taxon>Bacillati</taxon>
        <taxon>Bacillota</taxon>
        <taxon>Bacilli</taxon>
        <taxon>Lactobacillales</taxon>
        <taxon>Enterococcaceae</taxon>
        <taxon>Enterococcus</taxon>
    </lineage>
</organism>
<dbReference type="CDD" id="cd01285">
    <property type="entry name" value="nucleoside_deaminase"/>
    <property type="match status" value="1"/>
</dbReference>
<protein>
    <submittedName>
        <fullName evidence="4">CMP deaminase</fullName>
    </submittedName>
</protein>
<sequence>MNYMKMAADATVAGMEKKFGGPFGATLVRNGEVIVSVSNTMMKDTDPSAHAEMVAVREACKKLNTMDLSDCEIYATCEPCPMCVGAILWVGIKTVYYSNTREDAAKHGFSDMHLRNYLNGTDQSPLAMIHTGPCPECDSLWGTFDKIMAEDVEKVGGK</sequence>
<dbReference type="KEGG" id="erx:ATZ35_07425"/>
<dbReference type="PROSITE" id="PS51747">
    <property type="entry name" value="CYT_DCMP_DEAMINASES_2"/>
    <property type="match status" value="1"/>
</dbReference>
<dbReference type="SUPFAM" id="SSF53927">
    <property type="entry name" value="Cytidine deaminase-like"/>
    <property type="match status" value="1"/>
</dbReference>
<dbReference type="PANTHER" id="PTHR11079">
    <property type="entry name" value="CYTOSINE DEAMINASE FAMILY MEMBER"/>
    <property type="match status" value="1"/>
</dbReference>
<proteinExistence type="predicted"/>
<dbReference type="InterPro" id="IPR016192">
    <property type="entry name" value="APOBEC/CMP_deaminase_Zn-bd"/>
</dbReference>
<evidence type="ECO:0000313" key="5">
    <source>
        <dbReference type="Proteomes" id="UP000067523"/>
    </source>
</evidence>
<dbReference type="EMBL" id="CP013655">
    <property type="protein sequence ID" value="ALS36998.1"/>
    <property type="molecule type" value="Genomic_DNA"/>
</dbReference>
<dbReference type="Proteomes" id="UP000067523">
    <property type="component" value="Chromosome"/>
</dbReference>
<dbReference type="STRING" id="118060.ATZ35_07425"/>
<dbReference type="RefSeq" id="WP_208930201.1">
    <property type="nucleotide sequence ID" value="NZ_CP013655.1"/>
</dbReference>
<dbReference type="GO" id="GO:0008270">
    <property type="term" value="F:zinc ion binding"/>
    <property type="evidence" value="ECO:0007669"/>
    <property type="project" value="InterPro"/>
</dbReference>
<keyword evidence="1" id="KW-0479">Metal-binding</keyword>
<dbReference type="Pfam" id="PF00383">
    <property type="entry name" value="dCMP_cyt_deam_1"/>
    <property type="match status" value="1"/>
</dbReference>
<dbReference type="GO" id="GO:0006152">
    <property type="term" value="P:purine nucleoside catabolic process"/>
    <property type="evidence" value="ECO:0007669"/>
    <property type="project" value="TreeGrafter"/>
</dbReference>
<name>A0A0U2WP14_9ENTE</name>
<evidence type="ECO:0000259" key="3">
    <source>
        <dbReference type="PROSITE" id="PS51747"/>
    </source>
</evidence>
<feature type="domain" description="CMP/dCMP-type deaminase" evidence="3">
    <location>
        <begin position="1"/>
        <end position="112"/>
    </location>
</feature>
<evidence type="ECO:0000256" key="1">
    <source>
        <dbReference type="ARBA" id="ARBA00022723"/>
    </source>
</evidence>
<evidence type="ECO:0000256" key="2">
    <source>
        <dbReference type="ARBA" id="ARBA00022833"/>
    </source>
</evidence>
<dbReference type="AlphaFoldDB" id="A0A0U2WP14"/>
<evidence type="ECO:0000313" key="4">
    <source>
        <dbReference type="EMBL" id="ALS36998.1"/>
    </source>
</evidence>
<dbReference type="PANTHER" id="PTHR11079:SF161">
    <property type="entry name" value="CMP_DCMP-TYPE DEAMINASE DOMAIN-CONTAINING PROTEIN"/>
    <property type="match status" value="1"/>
</dbReference>
<dbReference type="GO" id="GO:0047974">
    <property type="term" value="F:guanosine deaminase activity"/>
    <property type="evidence" value="ECO:0007669"/>
    <property type="project" value="TreeGrafter"/>
</dbReference>
<dbReference type="InterPro" id="IPR016193">
    <property type="entry name" value="Cytidine_deaminase-like"/>
</dbReference>
<dbReference type="Gene3D" id="3.40.140.10">
    <property type="entry name" value="Cytidine Deaminase, domain 2"/>
    <property type="match status" value="1"/>
</dbReference>
<reference evidence="5" key="1">
    <citation type="submission" date="2015-12" db="EMBL/GenBank/DDBJ databases">
        <authorList>
            <person name="Lauer A."/>
            <person name="Humrighouse B."/>
            <person name="Loparev V."/>
            <person name="Shewmaker P.L."/>
            <person name="Whitney A.M."/>
            <person name="McLaughlin R.W."/>
        </authorList>
    </citation>
    <scope>NUCLEOTIDE SEQUENCE [LARGE SCALE GENOMIC DNA]</scope>
    <source>
        <strain evidence="5">LMG 26678</strain>
    </source>
</reference>
<accession>A0A0U2WP14</accession>
<dbReference type="PROSITE" id="PS00903">
    <property type="entry name" value="CYT_DCMP_DEAMINASES_1"/>
    <property type="match status" value="1"/>
</dbReference>
<keyword evidence="2" id="KW-0862">Zinc</keyword>
<dbReference type="InterPro" id="IPR002125">
    <property type="entry name" value="CMP_dCMP_dom"/>
</dbReference>
<gene>
    <name evidence="4" type="ORF">ATZ35_07425</name>
</gene>
<keyword evidence="5" id="KW-1185">Reference proteome</keyword>